<dbReference type="InterPro" id="IPR036889">
    <property type="entry name" value="mOase_MmoB_DmpM_sf"/>
</dbReference>
<dbReference type="GO" id="GO:0004497">
    <property type="term" value="F:monooxygenase activity"/>
    <property type="evidence" value="ECO:0007669"/>
    <property type="project" value="UniProtKB-KW"/>
</dbReference>
<dbReference type="STRING" id="562970.Btus_2037"/>
<dbReference type="EMBL" id="CP002017">
    <property type="protein sequence ID" value="ADG06727.1"/>
    <property type="molecule type" value="Genomic_DNA"/>
</dbReference>
<keyword evidence="2" id="KW-0503">Monooxygenase</keyword>
<comment type="similarity">
    <text evidence="1">Belongs to the TmoD/XamoD family.</text>
</comment>
<dbReference type="Gene3D" id="3.90.56.10">
    <property type="entry name" value="Monooxygenase component MmoB/DmpM"/>
    <property type="match status" value="1"/>
</dbReference>
<organism evidence="2 3">
    <name type="scientific">Kyrpidia tusciae (strain DSM 2912 / NBRC 15312 / T2)</name>
    <name type="common">Bacillus tusciae</name>
    <dbReference type="NCBI Taxonomy" id="562970"/>
    <lineage>
        <taxon>Bacteria</taxon>
        <taxon>Bacillati</taxon>
        <taxon>Bacillota</taxon>
        <taxon>Bacilli</taxon>
        <taxon>Bacillales</taxon>
        <taxon>Alicyclobacillaceae</taxon>
        <taxon>Kyrpidia</taxon>
    </lineage>
</organism>
<dbReference type="Pfam" id="PF02406">
    <property type="entry name" value="MmoB_DmpM"/>
    <property type="match status" value="1"/>
</dbReference>
<keyword evidence="3" id="KW-1185">Reference proteome</keyword>
<dbReference type="RefSeq" id="WP_013076013.1">
    <property type="nucleotide sequence ID" value="NC_014098.1"/>
</dbReference>
<dbReference type="OrthoDB" id="2990211at2"/>
<accession>D5WQW8</accession>
<keyword evidence="2" id="KW-0560">Oxidoreductase</keyword>
<evidence type="ECO:0000313" key="3">
    <source>
        <dbReference type="Proteomes" id="UP000002368"/>
    </source>
</evidence>
<dbReference type="AlphaFoldDB" id="D5WQW8"/>
<dbReference type="Proteomes" id="UP000002368">
    <property type="component" value="Chromosome"/>
</dbReference>
<dbReference type="InterPro" id="IPR003454">
    <property type="entry name" value="MOase_MmoB_DmpM"/>
</dbReference>
<evidence type="ECO:0000256" key="1">
    <source>
        <dbReference type="ARBA" id="ARBA00006313"/>
    </source>
</evidence>
<dbReference type="KEGG" id="bts:Btus_2037"/>
<name>D5WQW8_KYRT2</name>
<gene>
    <name evidence="2" type="ordered locus">Btus_2037</name>
</gene>
<sequence length="106" mass="11886">MNKPLETGVLRGCGITMNDSEQARIIAGVMRDKPGVRVSEEPALVNIDADRNLIFDMNELSEAMGAPFDAYQFQIEVTAYYGRMVVEGDKVLLFADQEEAMKYYRG</sequence>
<dbReference type="HOGENOM" id="CLU_2068611_0_0_9"/>
<proteinExistence type="inferred from homology"/>
<evidence type="ECO:0000313" key="2">
    <source>
        <dbReference type="EMBL" id="ADG06727.1"/>
    </source>
</evidence>
<reference evidence="2 3" key="1">
    <citation type="journal article" date="2011" name="Stand. Genomic Sci.">
        <title>Complete genome sequence of the thermophilic, hydrogen-oxidizing Bacillus tusciae type strain (T2) and reclassification in the new genus, Kyrpidia gen. nov. as Kyrpidia tusciae comb. nov. and emendation of the family Alicyclobacillaceae da Costa and Rainey, 2010.</title>
        <authorList>
            <person name="Klenk H.P."/>
            <person name="Lapidus A."/>
            <person name="Chertkov O."/>
            <person name="Copeland A."/>
            <person name="Del Rio T.G."/>
            <person name="Nolan M."/>
            <person name="Lucas S."/>
            <person name="Chen F."/>
            <person name="Tice H."/>
            <person name="Cheng J.F."/>
            <person name="Han C."/>
            <person name="Bruce D."/>
            <person name="Goodwin L."/>
            <person name="Pitluck S."/>
            <person name="Pati A."/>
            <person name="Ivanova N."/>
            <person name="Mavromatis K."/>
            <person name="Daum C."/>
            <person name="Chen A."/>
            <person name="Palaniappan K."/>
            <person name="Chang Y.J."/>
            <person name="Land M."/>
            <person name="Hauser L."/>
            <person name="Jeffries C.D."/>
            <person name="Detter J.C."/>
            <person name="Rohde M."/>
            <person name="Abt B."/>
            <person name="Pukall R."/>
            <person name="Goker M."/>
            <person name="Bristow J."/>
            <person name="Markowitz V."/>
            <person name="Hugenholtz P."/>
            <person name="Eisen J.A."/>
        </authorList>
    </citation>
    <scope>NUCLEOTIDE SEQUENCE [LARGE SCALE GENOMIC DNA]</scope>
    <source>
        <strain evidence="2 3">DSM 2912</strain>
    </source>
</reference>
<dbReference type="SUPFAM" id="SSF56029">
    <property type="entry name" value="Monooxygenase (hydroxylase) regulatory protein"/>
    <property type="match status" value="1"/>
</dbReference>
<protein>
    <submittedName>
        <fullName evidence="2">Monooxygenase component MmoB/DmpM</fullName>
    </submittedName>
</protein>
<dbReference type="eggNOG" id="ENOG50310AE">
    <property type="taxonomic scope" value="Bacteria"/>
</dbReference>